<dbReference type="GO" id="GO:0016020">
    <property type="term" value="C:membrane"/>
    <property type="evidence" value="ECO:0007669"/>
    <property type="project" value="UniProtKB-SubCell"/>
</dbReference>
<comment type="similarity">
    <text evidence="2">Belongs to the nematode receptor-like protein srd family.</text>
</comment>
<evidence type="ECO:0000256" key="1">
    <source>
        <dbReference type="ARBA" id="ARBA00004141"/>
    </source>
</evidence>
<feature type="transmembrane region" description="Helical" evidence="6">
    <location>
        <begin position="165"/>
        <end position="189"/>
    </location>
</feature>
<evidence type="ECO:0000313" key="7">
    <source>
        <dbReference type="EMBL" id="GMR50060.1"/>
    </source>
</evidence>
<comment type="subcellular location">
    <subcellularLocation>
        <location evidence="1">Membrane</location>
        <topology evidence="1">Multi-pass membrane protein</topology>
    </subcellularLocation>
</comment>
<dbReference type="InterPro" id="IPR019421">
    <property type="entry name" value="7TM_GPCR_serpentine_rcpt_Srd"/>
</dbReference>
<evidence type="ECO:0000313" key="8">
    <source>
        <dbReference type="Proteomes" id="UP001328107"/>
    </source>
</evidence>
<feature type="non-terminal residue" evidence="7">
    <location>
        <position position="211"/>
    </location>
</feature>
<keyword evidence="3 6" id="KW-0812">Transmembrane</keyword>
<dbReference type="InterPro" id="IPR050920">
    <property type="entry name" value="Nematode_rcpt-like_delta"/>
</dbReference>
<feature type="transmembrane region" description="Helical" evidence="6">
    <location>
        <begin position="124"/>
        <end position="144"/>
    </location>
</feature>
<sequence>MIPAPFGTAIVYLGPCSLISPKVCHTIHALAMNSQTHSIYLVAASFFYRLYILEHPPAIHDCSFTFLLSQFPLTIISQICTLHSIDDDAEVREAFREIYDDLDDYFVQGHLKSHSRLLFKFSQYYTAGSGWPVAAVVFLVRRKVIQLLHDQKNSMSDRTSNMHKVLVKVLTLQACLPVIFIVTVSGYVVEKSGLFRHPLIELLIIAVSSTS</sequence>
<evidence type="ECO:0000256" key="4">
    <source>
        <dbReference type="ARBA" id="ARBA00022989"/>
    </source>
</evidence>
<evidence type="ECO:0000256" key="5">
    <source>
        <dbReference type="ARBA" id="ARBA00023136"/>
    </source>
</evidence>
<evidence type="ECO:0000256" key="2">
    <source>
        <dbReference type="ARBA" id="ARBA00009166"/>
    </source>
</evidence>
<evidence type="ECO:0008006" key="9">
    <source>
        <dbReference type="Google" id="ProtNLM"/>
    </source>
</evidence>
<evidence type="ECO:0000256" key="6">
    <source>
        <dbReference type="SAM" id="Phobius"/>
    </source>
</evidence>
<organism evidence="7 8">
    <name type="scientific">Pristionchus mayeri</name>
    <dbReference type="NCBI Taxonomy" id="1317129"/>
    <lineage>
        <taxon>Eukaryota</taxon>
        <taxon>Metazoa</taxon>
        <taxon>Ecdysozoa</taxon>
        <taxon>Nematoda</taxon>
        <taxon>Chromadorea</taxon>
        <taxon>Rhabditida</taxon>
        <taxon>Rhabditina</taxon>
        <taxon>Diplogasteromorpha</taxon>
        <taxon>Diplogasteroidea</taxon>
        <taxon>Neodiplogasteridae</taxon>
        <taxon>Pristionchus</taxon>
    </lineage>
</organism>
<dbReference type="PANTHER" id="PTHR22945">
    <property type="entry name" value="SERPENTINE RECEPTOR, CLASS D DELTA"/>
    <property type="match status" value="1"/>
</dbReference>
<dbReference type="EMBL" id="BTRK01000004">
    <property type="protein sequence ID" value="GMR50060.1"/>
    <property type="molecule type" value="Genomic_DNA"/>
</dbReference>
<dbReference type="PANTHER" id="PTHR22945:SF40">
    <property type="entry name" value="SERPENTINE RECEPTOR, CLASS D (DELTA)-RELATED"/>
    <property type="match status" value="1"/>
</dbReference>
<gene>
    <name evidence="7" type="ORF">PMAYCL1PPCAC_20255</name>
</gene>
<accession>A0AAN5CT42</accession>
<name>A0AAN5CT42_9BILA</name>
<reference evidence="8" key="1">
    <citation type="submission" date="2022-10" db="EMBL/GenBank/DDBJ databases">
        <title>Genome assembly of Pristionchus species.</title>
        <authorList>
            <person name="Yoshida K."/>
            <person name="Sommer R.J."/>
        </authorList>
    </citation>
    <scope>NUCLEOTIDE SEQUENCE [LARGE SCALE GENOMIC DNA]</scope>
    <source>
        <strain evidence="8">RS5460</strain>
    </source>
</reference>
<proteinExistence type="inferred from homology"/>
<dbReference type="Pfam" id="PF10317">
    <property type="entry name" value="7TM_GPCR_Srd"/>
    <property type="match status" value="1"/>
</dbReference>
<evidence type="ECO:0000256" key="3">
    <source>
        <dbReference type="ARBA" id="ARBA00022692"/>
    </source>
</evidence>
<dbReference type="Proteomes" id="UP001328107">
    <property type="component" value="Unassembled WGS sequence"/>
</dbReference>
<dbReference type="AlphaFoldDB" id="A0AAN5CT42"/>
<keyword evidence="8" id="KW-1185">Reference proteome</keyword>
<comment type="caution">
    <text evidence="7">The sequence shown here is derived from an EMBL/GenBank/DDBJ whole genome shotgun (WGS) entry which is preliminary data.</text>
</comment>
<protein>
    <recommendedName>
        <fullName evidence="9">G protein-coupled receptor</fullName>
    </recommendedName>
</protein>
<keyword evidence="5 6" id="KW-0472">Membrane</keyword>
<keyword evidence="4 6" id="KW-1133">Transmembrane helix</keyword>